<feature type="compositionally biased region" description="Pro residues" evidence="1">
    <location>
        <begin position="433"/>
        <end position="450"/>
    </location>
</feature>
<feature type="compositionally biased region" description="Basic residues" evidence="1">
    <location>
        <begin position="547"/>
        <end position="559"/>
    </location>
</feature>
<reference evidence="3" key="1">
    <citation type="submission" date="2023-07" db="EMBL/GenBank/DDBJ databases">
        <authorList>
            <consortium name="CYATHOMIX"/>
        </authorList>
    </citation>
    <scope>NUCLEOTIDE SEQUENCE</scope>
    <source>
        <strain evidence="3">N/A</strain>
    </source>
</reference>
<feature type="compositionally biased region" description="Pro residues" evidence="1">
    <location>
        <begin position="305"/>
        <end position="317"/>
    </location>
</feature>
<feature type="compositionally biased region" description="Basic and acidic residues" evidence="1">
    <location>
        <begin position="248"/>
        <end position="268"/>
    </location>
</feature>
<evidence type="ECO:0000256" key="2">
    <source>
        <dbReference type="SAM" id="SignalP"/>
    </source>
</evidence>
<dbReference type="InterPro" id="IPR051412">
    <property type="entry name" value="Formin_Homology_Diaphanous_sf"/>
</dbReference>
<name>A0AA36GNC3_CYLNA</name>
<feature type="compositionally biased region" description="Basic and acidic residues" evidence="1">
    <location>
        <begin position="280"/>
        <end position="293"/>
    </location>
</feature>
<feature type="chain" id="PRO_5041321229" evidence="2">
    <location>
        <begin position="17"/>
        <end position="628"/>
    </location>
</feature>
<gene>
    <name evidence="3" type="ORF">CYNAS_LOCUS7179</name>
</gene>
<accession>A0AA36GNC3</accession>
<feature type="region of interest" description="Disordered" evidence="1">
    <location>
        <begin position="542"/>
        <end position="563"/>
    </location>
</feature>
<dbReference type="Proteomes" id="UP001176961">
    <property type="component" value="Unassembled WGS sequence"/>
</dbReference>
<keyword evidence="4" id="KW-1185">Reference proteome</keyword>
<dbReference type="EMBL" id="CATQJL010000112">
    <property type="protein sequence ID" value="CAJ0595196.1"/>
    <property type="molecule type" value="Genomic_DNA"/>
</dbReference>
<feature type="compositionally biased region" description="Basic and acidic residues" evidence="1">
    <location>
        <begin position="326"/>
        <end position="335"/>
    </location>
</feature>
<dbReference type="GO" id="GO:0030041">
    <property type="term" value="P:actin filament polymerization"/>
    <property type="evidence" value="ECO:0007669"/>
    <property type="project" value="TreeGrafter"/>
</dbReference>
<dbReference type="AlphaFoldDB" id="A0AA36GNC3"/>
<dbReference type="GO" id="GO:0005884">
    <property type="term" value="C:actin filament"/>
    <property type="evidence" value="ECO:0007669"/>
    <property type="project" value="TreeGrafter"/>
</dbReference>
<evidence type="ECO:0000313" key="3">
    <source>
        <dbReference type="EMBL" id="CAJ0595196.1"/>
    </source>
</evidence>
<dbReference type="PANTHER" id="PTHR45691:SF6">
    <property type="entry name" value="PROTEIN DIAPHANOUS"/>
    <property type="match status" value="1"/>
</dbReference>
<evidence type="ECO:0000313" key="4">
    <source>
        <dbReference type="Proteomes" id="UP001176961"/>
    </source>
</evidence>
<feature type="signal peptide" evidence="2">
    <location>
        <begin position="1"/>
        <end position="16"/>
    </location>
</feature>
<comment type="caution">
    <text evidence="3">The sequence shown here is derived from an EMBL/GenBank/DDBJ whole genome shotgun (WGS) entry which is preliminary data.</text>
</comment>
<protein>
    <submittedName>
        <fullName evidence="3">Uncharacterized protein</fullName>
    </submittedName>
</protein>
<evidence type="ECO:0000256" key="1">
    <source>
        <dbReference type="SAM" id="MobiDB-lite"/>
    </source>
</evidence>
<organism evidence="3 4">
    <name type="scientific">Cylicocyclus nassatus</name>
    <name type="common">Nematode worm</name>
    <dbReference type="NCBI Taxonomy" id="53992"/>
    <lineage>
        <taxon>Eukaryota</taxon>
        <taxon>Metazoa</taxon>
        <taxon>Ecdysozoa</taxon>
        <taxon>Nematoda</taxon>
        <taxon>Chromadorea</taxon>
        <taxon>Rhabditida</taxon>
        <taxon>Rhabditina</taxon>
        <taxon>Rhabditomorpha</taxon>
        <taxon>Strongyloidea</taxon>
        <taxon>Strongylidae</taxon>
        <taxon>Cylicocyclus</taxon>
    </lineage>
</organism>
<proteinExistence type="predicted"/>
<feature type="region of interest" description="Disordered" evidence="1">
    <location>
        <begin position="239"/>
        <end position="476"/>
    </location>
</feature>
<keyword evidence="2" id="KW-0732">Signal</keyword>
<sequence length="628" mass="71688">MWIFFLLWLLLLQVQAQQEVQLPTEEQQLFALLTFLPDVEPLVPPPEPPGPWRPRPPGPRDGCSKWGQWQQVTCWWPDQPLSSLAPACANTPNRTRFPDYVNKLIQAKSEERYAMIVDEYTRRGKPPKCGYCSRSFECRARNDTESRHPCSLKEVREIQRTCDDSKPCELSLEHGGCPSPAFLGNGRAGKLQKLLGRGMFEDFALQFYDLSGIDVMSTKFNRKRSYDDSENSVWNDFDIVEDDDNDDADRRIDFREDWPSEPRIRERSSPFGPEQDERDDWPLKKEDRNRESEETSMFPRGRPFQPGPSPFHPPQPLPFGFNGPFHPEHYGEPGPHRRRPPGFGFGPQRGASFFRTGPFVFGGMRGPPPFGPERARRQPPFFGLVDGPLSPPPSPRGLRGDDWPRPPPPSGSNDERPPPPPLPPGPRREGHHLPPPPPPDNEMFYPPPPTRRIRNGDWHPPPPPPPGPRASLQDIDDTYPEDTFRMRRDSFSAFFGAPFYDERNELYNFIQRRWRRSISGQLGDWNAFLNNFLVSNTTDSNQMMAKGKGRLPKPRRNKKPQLSTDETLNMLSELLYGTTCVSSGGKCLCCCGSHVPNLLRGTCEDIRSIMPGIDSAYQELSKPRRKQG</sequence>
<feature type="compositionally biased region" description="Pro residues" evidence="1">
    <location>
        <begin position="459"/>
        <end position="468"/>
    </location>
</feature>
<dbReference type="PANTHER" id="PTHR45691">
    <property type="entry name" value="PROTEIN DIAPHANOUS"/>
    <property type="match status" value="1"/>
</dbReference>